<dbReference type="Gene3D" id="3.30.379.10">
    <property type="entry name" value="Chitobiase/beta-hexosaminidase domain 2-like"/>
    <property type="match status" value="1"/>
</dbReference>
<dbReference type="AlphaFoldDB" id="A0A443SIQ0"/>
<dbReference type="Pfam" id="PF00728">
    <property type="entry name" value="Glyco_hydro_20"/>
    <property type="match status" value="1"/>
</dbReference>
<keyword evidence="9" id="KW-0812">Transmembrane</keyword>
<evidence type="ECO:0000313" key="13">
    <source>
        <dbReference type="Proteomes" id="UP000288716"/>
    </source>
</evidence>
<feature type="transmembrane region" description="Helical" evidence="9">
    <location>
        <begin position="425"/>
        <end position="449"/>
    </location>
</feature>
<dbReference type="GO" id="GO:0004563">
    <property type="term" value="F:beta-N-acetylhexosaminidase activity"/>
    <property type="evidence" value="ECO:0007669"/>
    <property type="project" value="UniProtKB-EC"/>
</dbReference>
<dbReference type="PIRSF" id="PIRSF001093">
    <property type="entry name" value="B-hxosamndse_ab_euk"/>
    <property type="match status" value="1"/>
</dbReference>
<dbReference type="FunFam" id="3.20.20.80:FF:000063">
    <property type="entry name" value="Beta-hexosaminidase"/>
    <property type="match status" value="1"/>
</dbReference>
<dbReference type="PRINTS" id="PR00738">
    <property type="entry name" value="GLHYDRLASE20"/>
</dbReference>
<dbReference type="InterPro" id="IPR025705">
    <property type="entry name" value="Beta_hexosaminidase_sua/sub"/>
</dbReference>
<dbReference type="Pfam" id="PF14845">
    <property type="entry name" value="Glycohydro_20b2"/>
    <property type="match status" value="1"/>
</dbReference>
<evidence type="ECO:0000313" key="12">
    <source>
        <dbReference type="EMBL" id="RWS27388.1"/>
    </source>
</evidence>
<dbReference type="InterPro" id="IPR029018">
    <property type="entry name" value="Hex-like_dom2"/>
</dbReference>
<dbReference type="Gene3D" id="3.20.20.80">
    <property type="entry name" value="Glycosidases"/>
    <property type="match status" value="1"/>
</dbReference>
<keyword evidence="7" id="KW-0326">Glycosidase</keyword>
<keyword evidence="6" id="KW-0325">Glycoprotein</keyword>
<feature type="domain" description="Glycoside hydrolase family 20 catalytic" evidence="10">
    <location>
        <begin position="54"/>
        <end position="370"/>
    </location>
</feature>
<dbReference type="InterPro" id="IPR029019">
    <property type="entry name" value="HEX_eukaryotic_N"/>
</dbReference>
<dbReference type="SUPFAM" id="SSF51445">
    <property type="entry name" value="(Trans)glycosidases"/>
    <property type="match status" value="1"/>
</dbReference>
<dbReference type="EMBL" id="NCKV01002053">
    <property type="protein sequence ID" value="RWS27388.1"/>
    <property type="molecule type" value="Genomic_DNA"/>
</dbReference>
<keyword evidence="13" id="KW-1185">Reference proteome</keyword>
<dbReference type="GO" id="GO:0030203">
    <property type="term" value="P:glycosaminoglycan metabolic process"/>
    <property type="evidence" value="ECO:0007669"/>
    <property type="project" value="TreeGrafter"/>
</dbReference>
<comment type="catalytic activity">
    <reaction evidence="1">
        <text>Hydrolysis of terminal non-reducing N-acetyl-D-hexosamine residues in N-acetyl-beta-D-hexosaminides.</text>
        <dbReference type="EC" id="3.2.1.52"/>
    </reaction>
</comment>
<evidence type="ECO:0000256" key="6">
    <source>
        <dbReference type="ARBA" id="ARBA00023180"/>
    </source>
</evidence>
<dbReference type="PANTHER" id="PTHR22600">
    <property type="entry name" value="BETA-HEXOSAMINIDASE"/>
    <property type="match status" value="1"/>
</dbReference>
<gene>
    <name evidence="12" type="ORF">B4U80_01347</name>
</gene>
<comment type="similarity">
    <text evidence="2">Belongs to the glycosyl hydrolase 20 family.</text>
</comment>
<dbReference type="GO" id="GO:0005764">
    <property type="term" value="C:lysosome"/>
    <property type="evidence" value="ECO:0007669"/>
    <property type="project" value="TreeGrafter"/>
</dbReference>
<protein>
    <recommendedName>
        <fullName evidence="3">beta-N-acetylhexosaminidase</fullName>
        <ecNumber evidence="3">3.2.1.52</ecNumber>
    </recommendedName>
</protein>
<dbReference type="CDD" id="cd06562">
    <property type="entry name" value="GH20_HexA_HexB-like"/>
    <property type="match status" value="1"/>
</dbReference>
<evidence type="ECO:0000256" key="9">
    <source>
        <dbReference type="SAM" id="Phobius"/>
    </source>
</evidence>
<name>A0A443SIQ0_9ACAR</name>
<evidence type="ECO:0000256" key="8">
    <source>
        <dbReference type="PIRSR" id="PIRSR001093-1"/>
    </source>
</evidence>
<dbReference type="VEuPathDB" id="VectorBase:LDEU004652"/>
<dbReference type="InterPro" id="IPR017853">
    <property type="entry name" value="GH"/>
</dbReference>
<dbReference type="GO" id="GO:0005975">
    <property type="term" value="P:carbohydrate metabolic process"/>
    <property type="evidence" value="ECO:0007669"/>
    <property type="project" value="InterPro"/>
</dbReference>
<proteinExistence type="inferred from homology"/>
<accession>A0A443SIQ0</accession>
<evidence type="ECO:0000256" key="7">
    <source>
        <dbReference type="ARBA" id="ARBA00023295"/>
    </source>
</evidence>
<sequence length="462" mass="53742">MDESYTLDTIRFNQLVSKTVWGALRGLETFSQLVYRHNNQLLINKTYIEDSPRFSHRGLLIDTSRHFMPLSILLRNLDAMAFNKLNVFHWHIVDDNSFPFVSRTYPSLSEKGAYNKETHVYKEQDVETLLEYARLRGIRVIVEFDTPGHTLSWGKGVKDLVIDCRTINREYSGLSLKGGGVLQVTHPSTYQFLRNFFKEVTDRFPDEYIHIGGDEVSTECWQKSTPSSVSNSNENLYDYYMNKFSKIITNLNKKYIVWQEVYEENLRLQPNTIVQVWKGWAQPDDLIRQIVEQGTRVISSNAWYLDLISYKKDWIDYYNYDPTKYIFNVTQQKLVVGGEACIWAEYVDETNLLSRTWPRASAVAERLWSPKEVQNIDDANVRFNALRCLLKERGIPAHPINGPDYCETFVLSPIQTPLFQVANRISYASVNSVTYLLIFISLLIFLIVLTQKGNICLRKNNL</sequence>
<dbReference type="GO" id="GO:0016020">
    <property type="term" value="C:membrane"/>
    <property type="evidence" value="ECO:0007669"/>
    <property type="project" value="TreeGrafter"/>
</dbReference>
<comment type="caution">
    <text evidence="12">The sequence shown here is derived from an EMBL/GenBank/DDBJ whole genome shotgun (WGS) entry which is preliminary data.</text>
</comment>
<reference evidence="12 13" key="1">
    <citation type="journal article" date="2018" name="Gigascience">
        <title>Genomes of trombidid mites reveal novel predicted allergens and laterally-transferred genes associated with secondary metabolism.</title>
        <authorList>
            <person name="Dong X."/>
            <person name="Chaisiri K."/>
            <person name="Xia D."/>
            <person name="Armstrong S.D."/>
            <person name="Fang Y."/>
            <person name="Donnelly M.J."/>
            <person name="Kadowaki T."/>
            <person name="McGarry J.W."/>
            <person name="Darby A.C."/>
            <person name="Makepeace B.L."/>
        </authorList>
    </citation>
    <scope>NUCLEOTIDE SEQUENCE [LARGE SCALE GENOMIC DNA]</scope>
    <source>
        <strain evidence="12">UoL-UT</strain>
    </source>
</reference>
<evidence type="ECO:0000256" key="5">
    <source>
        <dbReference type="ARBA" id="ARBA00022801"/>
    </source>
</evidence>
<dbReference type="PANTHER" id="PTHR22600:SF21">
    <property type="entry name" value="BETA-HEXOSAMINIDASE A"/>
    <property type="match status" value="1"/>
</dbReference>
<keyword evidence="9" id="KW-1133">Transmembrane helix</keyword>
<keyword evidence="5" id="KW-0378">Hydrolase</keyword>
<evidence type="ECO:0000256" key="4">
    <source>
        <dbReference type="ARBA" id="ARBA00022729"/>
    </source>
</evidence>
<evidence type="ECO:0000256" key="3">
    <source>
        <dbReference type="ARBA" id="ARBA00012663"/>
    </source>
</evidence>
<organism evidence="12 13">
    <name type="scientific">Leptotrombidium deliense</name>
    <dbReference type="NCBI Taxonomy" id="299467"/>
    <lineage>
        <taxon>Eukaryota</taxon>
        <taxon>Metazoa</taxon>
        <taxon>Ecdysozoa</taxon>
        <taxon>Arthropoda</taxon>
        <taxon>Chelicerata</taxon>
        <taxon>Arachnida</taxon>
        <taxon>Acari</taxon>
        <taxon>Acariformes</taxon>
        <taxon>Trombidiformes</taxon>
        <taxon>Prostigmata</taxon>
        <taxon>Anystina</taxon>
        <taxon>Parasitengona</taxon>
        <taxon>Trombiculoidea</taxon>
        <taxon>Trombiculidae</taxon>
        <taxon>Leptotrombidium</taxon>
    </lineage>
</organism>
<keyword evidence="9" id="KW-0472">Membrane</keyword>
<dbReference type="STRING" id="299467.A0A443SIQ0"/>
<feature type="active site" description="Proton donor" evidence="8">
    <location>
        <position position="215"/>
    </location>
</feature>
<evidence type="ECO:0000259" key="10">
    <source>
        <dbReference type="Pfam" id="PF00728"/>
    </source>
</evidence>
<dbReference type="Proteomes" id="UP000288716">
    <property type="component" value="Unassembled WGS sequence"/>
</dbReference>
<evidence type="ECO:0000256" key="2">
    <source>
        <dbReference type="ARBA" id="ARBA00006285"/>
    </source>
</evidence>
<keyword evidence="4" id="KW-0732">Signal</keyword>
<evidence type="ECO:0000256" key="1">
    <source>
        <dbReference type="ARBA" id="ARBA00001231"/>
    </source>
</evidence>
<dbReference type="InterPro" id="IPR015883">
    <property type="entry name" value="Glyco_hydro_20_cat"/>
</dbReference>
<evidence type="ECO:0000259" key="11">
    <source>
        <dbReference type="Pfam" id="PF14845"/>
    </source>
</evidence>
<dbReference type="OrthoDB" id="428480at2759"/>
<dbReference type="SUPFAM" id="SSF55545">
    <property type="entry name" value="beta-N-acetylhexosaminidase-like domain"/>
    <property type="match status" value="1"/>
</dbReference>
<dbReference type="GO" id="GO:0006689">
    <property type="term" value="P:ganglioside catabolic process"/>
    <property type="evidence" value="ECO:0007669"/>
    <property type="project" value="TreeGrafter"/>
</dbReference>
<feature type="domain" description="Beta-hexosaminidase eukaryotic type N-terminal" evidence="11">
    <location>
        <begin position="2"/>
        <end position="33"/>
    </location>
</feature>
<dbReference type="EC" id="3.2.1.52" evidence="3"/>